<reference evidence="3 4" key="1">
    <citation type="submission" date="2024-08" db="EMBL/GenBank/DDBJ databases">
        <authorList>
            <person name="Lu H."/>
        </authorList>
    </citation>
    <scope>NUCLEOTIDE SEQUENCE [LARGE SCALE GENOMIC DNA]</scope>
    <source>
        <strain evidence="3 4">LKC17W</strain>
    </source>
</reference>
<organism evidence="3 4">
    <name type="scientific">Pelomonas margarita</name>
    <dbReference type="NCBI Taxonomy" id="3299031"/>
    <lineage>
        <taxon>Bacteria</taxon>
        <taxon>Pseudomonadati</taxon>
        <taxon>Pseudomonadota</taxon>
        <taxon>Betaproteobacteria</taxon>
        <taxon>Burkholderiales</taxon>
        <taxon>Sphaerotilaceae</taxon>
        <taxon>Roseateles</taxon>
    </lineage>
</organism>
<name>A0ABW7FH57_9BURK</name>
<evidence type="ECO:0000313" key="4">
    <source>
        <dbReference type="Proteomes" id="UP001606301"/>
    </source>
</evidence>
<dbReference type="InterPro" id="IPR029063">
    <property type="entry name" value="SAM-dependent_MTases_sf"/>
</dbReference>
<keyword evidence="3" id="KW-0489">Methyltransferase</keyword>
<evidence type="ECO:0000256" key="1">
    <source>
        <dbReference type="ARBA" id="ARBA00022679"/>
    </source>
</evidence>
<dbReference type="EC" id="2.1.1.64" evidence="3"/>
<dbReference type="GO" id="GO:0102208">
    <property type="term" value="F:2-polyprenyl-6-hydroxyphenol methylase activity"/>
    <property type="evidence" value="ECO:0007669"/>
    <property type="project" value="UniProtKB-EC"/>
</dbReference>
<keyword evidence="4" id="KW-1185">Reference proteome</keyword>
<evidence type="ECO:0000259" key="2">
    <source>
        <dbReference type="Pfam" id="PF13649"/>
    </source>
</evidence>
<dbReference type="GO" id="GO:0061542">
    <property type="term" value="F:3-demethylubiquinol 3-O-methyltransferase activity"/>
    <property type="evidence" value="ECO:0007669"/>
    <property type="project" value="UniProtKB-EC"/>
</dbReference>
<dbReference type="EMBL" id="JBIGHW010000003">
    <property type="protein sequence ID" value="MFG6440664.1"/>
    <property type="molecule type" value="Genomic_DNA"/>
</dbReference>
<dbReference type="CDD" id="cd02440">
    <property type="entry name" value="AdoMet_MTases"/>
    <property type="match status" value="1"/>
</dbReference>
<protein>
    <submittedName>
        <fullName evidence="3">Class I SAM-dependent methyltransferase</fullName>
        <ecNumber evidence="3">2.1.1.222</ecNumber>
        <ecNumber evidence="3">2.1.1.64</ecNumber>
    </submittedName>
</protein>
<sequence length="227" mass="23901">MAPRPTGAQQTNADEGTSAFYDGYAVWLAAGGESPRSAMLQFVVSDLPTGASVLDVGCGSGRDVAALLSHGFDAFGVEPNDAMRARAQATHSTLAGRIRKGALPSLSWPFRDLHEDGFDAVVCSAVLMHLSPALLSGALLELAAQLRTGASLSGEQRLYLSVPQMDGELLSSDCDTDGRQFFNHAPSLIEQLLLPTGLVLHLGHTSDAVLQSTGTQWHTLAFRRGGA</sequence>
<evidence type="ECO:0000313" key="3">
    <source>
        <dbReference type="EMBL" id="MFG6440664.1"/>
    </source>
</evidence>
<proteinExistence type="predicted"/>
<feature type="domain" description="Methyltransferase" evidence="2">
    <location>
        <begin position="53"/>
        <end position="149"/>
    </location>
</feature>
<dbReference type="GO" id="GO:0032259">
    <property type="term" value="P:methylation"/>
    <property type="evidence" value="ECO:0007669"/>
    <property type="project" value="UniProtKB-KW"/>
</dbReference>
<dbReference type="Pfam" id="PF13649">
    <property type="entry name" value="Methyltransf_25"/>
    <property type="match status" value="1"/>
</dbReference>
<dbReference type="PANTHER" id="PTHR43861">
    <property type="entry name" value="TRANS-ACONITATE 2-METHYLTRANSFERASE-RELATED"/>
    <property type="match status" value="1"/>
</dbReference>
<dbReference type="EC" id="2.1.1.222" evidence="3"/>
<gene>
    <name evidence="3" type="ORF">ACG0Z3_08215</name>
</gene>
<accession>A0ABW7FH57</accession>
<dbReference type="SUPFAM" id="SSF53335">
    <property type="entry name" value="S-adenosyl-L-methionine-dependent methyltransferases"/>
    <property type="match status" value="1"/>
</dbReference>
<dbReference type="InterPro" id="IPR041698">
    <property type="entry name" value="Methyltransf_25"/>
</dbReference>
<comment type="caution">
    <text evidence="3">The sequence shown here is derived from an EMBL/GenBank/DDBJ whole genome shotgun (WGS) entry which is preliminary data.</text>
</comment>
<dbReference type="RefSeq" id="WP_394396788.1">
    <property type="nucleotide sequence ID" value="NZ_JBIGHW010000003.1"/>
</dbReference>
<dbReference type="Gene3D" id="3.40.50.150">
    <property type="entry name" value="Vaccinia Virus protein VP39"/>
    <property type="match status" value="1"/>
</dbReference>
<dbReference type="Proteomes" id="UP001606301">
    <property type="component" value="Unassembled WGS sequence"/>
</dbReference>
<keyword evidence="1 3" id="KW-0808">Transferase</keyword>